<accession>A0A4Z2I9V1</accession>
<protein>
    <submittedName>
        <fullName evidence="3">Uncharacterized protein</fullName>
    </submittedName>
</protein>
<evidence type="ECO:0000313" key="4">
    <source>
        <dbReference type="Proteomes" id="UP000314294"/>
    </source>
</evidence>
<name>A0A4Z2I9V1_9TELE</name>
<keyword evidence="2" id="KW-0472">Membrane</keyword>
<feature type="transmembrane region" description="Helical" evidence="2">
    <location>
        <begin position="59"/>
        <end position="82"/>
    </location>
</feature>
<dbReference type="AlphaFoldDB" id="A0A4Z2I9V1"/>
<sequence>MHDVSMAVPKRAGAGSQAEGGTQRFVTKSKYCLKRHLRPKSLPVPSTFSKGQFNIKTKLMHLLFLIVLFNNLDYFVALPLIYGHLQKRAGKKKAGRQGEDRQQANVEPMKKRGMKRRVDTVSMATEKRGMVFRDRPAFFMMTPPISIPTATAGRFTAPGNRVKLSEQNQKMLIVVHLAADVLYCRSRNLLRNVARPAITEEKQHWARTSIRKRGLNRRQSAREEEVGDGGEKQAGGGDEQAHPPGPHPAGVALGQLEFSSCKET</sequence>
<dbReference type="EMBL" id="SRLO01000117">
    <property type="protein sequence ID" value="TNN74172.1"/>
    <property type="molecule type" value="Genomic_DNA"/>
</dbReference>
<dbReference type="Proteomes" id="UP000314294">
    <property type="component" value="Unassembled WGS sequence"/>
</dbReference>
<feature type="region of interest" description="Disordered" evidence="1">
    <location>
        <begin position="90"/>
        <end position="117"/>
    </location>
</feature>
<comment type="caution">
    <text evidence="3">The sequence shown here is derived from an EMBL/GenBank/DDBJ whole genome shotgun (WGS) entry which is preliminary data.</text>
</comment>
<proteinExistence type="predicted"/>
<feature type="region of interest" description="Disordered" evidence="1">
    <location>
        <begin position="202"/>
        <end position="264"/>
    </location>
</feature>
<keyword evidence="2" id="KW-1133">Transmembrane helix</keyword>
<evidence type="ECO:0000256" key="2">
    <source>
        <dbReference type="SAM" id="Phobius"/>
    </source>
</evidence>
<keyword evidence="4" id="KW-1185">Reference proteome</keyword>
<feature type="region of interest" description="Disordered" evidence="1">
    <location>
        <begin position="1"/>
        <end position="21"/>
    </location>
</feature>
<keyword evidence="2" id="KW-0812">Transmembrane</keyword>
<organism evidence="3 4">
    <name type="scientific">Liparis tanakae</name>
    <name type="common">Tanaka's snailfish</name>
    <dbReference type="NCBI Taxonomy" id="230148"/>
    <lineage>
        <taxon>Eukaryota</taxon>
        <taxon>Metazoa</taxon>
        <taxon>Chordata</taxon>
        <taxon>Craniata</taxon>
        <taxon>Vertebrata</taxon>
        <taxon>Euteleostomi</taxon>
        <taxon>Actinopterygii</taxon>
        <taxon>Neopterygii</taxon>
        <taxon>Teleostei</taxon>
        <taxon>Neoteleostei</taxon>
        <taxon>Acanthomorphata</taxon>
        <taxon>Eupercaria</taxon>
        <taxon>Perciformes</taxon>
        <taxon>Cottioidei</taxon>
        <taxon>Cottales</taxon>
        <taxon>Liparidae</taxon>
        <taxon>Liparis</taxon>
    </lineage>
</organism>
<gene>
    <name evidence="3" type="ORF">EYF80_015617</name>
</gene>
<reference evidence="3 4" key="1">
    <citation type="submission" date="2019-03" db="EMBL/GenBank/DDBJ databases">
        <title>First draft genome of Liparis tanakae, snailfish: a comprehensive survey of snailfish specific genes.</title>
        <authorList>
            <person name="Kim W."/>
            <person name="Song I."/>
            <person name="Jeong J.-H."/>
            <person name="Kim D."/>
            <person name="Kim S."/>
            <person name="Ryu S."/>
            <person name="Song J.Y."/>
            <person name="Lee S.K."/>
        </authorList>
    </citation>
    <scope>NUCLEOTIDE SEQUENCE [LARGE SCALE GENOMIC DNA]</scope>
    <source>
        <tissue evidence="3">Muscle</tissue>
    </source>
</reference>
<evidence type="ECO:0000256" key="1">
    <source>
        <dbReference type="SAM" id="MobiDB-lite"/>
    </source>
</evidence>
<evidence type="ECO:0000313" key="3">
    <source>
        <dbReference type="EMBL" id="TNN74172.1"/>
    </source>
</evidence>